<feature type="region of interest" description="Disordered" evidence="3">
    <location>
        <begin position="1919"/>
        <end position="1940"/>
    </location>
</feature>
<organism evidence="4 5">
    <name type="scientific">Stylonychia lemnae</name>
    <name type="common">Ciliate</name>
    <dbReference type="NCBI Taxonomy" id="5949"/>
    <lineage>
        <taxon>Eukaryota</taxon>
        <taxon>Sar</taxon>
        <taxon>Alveolata</taxon>
        <taxon>Ciliophora</taxon>
        <taxon>Intramacronucleata</taxon>
        <taxon>Spirotrichea</taxon>
        <taxon>Stichotrichia</taxon>
        <taxon>Sporadotrichida</taxon>
        <taxon>Oxytrichidae</taxon>
        <taxon>Stylonychinae</taxon>
        <taxon>Stylonychia</taxon>
    </lineage>
</organism>
<sequence length="2319" mass="268452">MFAYFQTYLRSLSKKDENRNGVQQRTSAQYQYYDVNQKLRGKSSQKSSGLDTDRTIRNSLQKTTFQHPNKQNNQVNQTYYSGLERNNNNLLANTRKQNITLNISNHNSNITNETISLQNQQQHQLQSQSSIKQRINKKYESINSKKKGKDQLKNNNNNLPQNKRNQVKAYQPSVYLNERQINNHDNLLTTRREGAQVFSPKLNQTPRDDGVFSVVRMNDEQNDLSVQNTEEDIYQKFLNQNQSSDKQPQNRQSVSLLQTIIQQPNDDDPRELHNAIQIYKESLNQSRQSRYHNNAPTPTYQNVGVSFNSSDYMRSVRTALKQESSKKATQDQQVKKANLYSKKYKSPRQQISNQKGQSSQQSSKLQTQSQMRNFESRDINLRDREMTYESERSSIFNENLSMVDSSNRNNFNNQYAHNLEEQKKAPTDISEVIYQLGDRIESARDVSRYNIIKPGSNNVVYQDASNLDNSKQIQQYLEMNLRMQSLQNLNDSFFSKNQFLRCVDLRNNQIKHLPDSLSNLNILWKLRLDFNLLEYLPNGIGKLERLEVLTASNNKLRELPKSLYQLQEKLGMLQLNDNLIKSLSNDIGKLKKLRVLLLHNNLFRKLPCELYYLKEIQEFSLEWFTYMNPPQNKILKDERGLLMIKDFQKFCKIYAEIKSRGSQQFSFVHFIAFFNQLSSLDQIQKMNSYPKYRSILHYLCLYGHLHLLKDVLRACPKINLNQIDQDGTSPLILAFKNKQNKVISFLLKFPALNLNKCSSKYGFPIHIGIKNHEFYIVQKMLKPEYVVNINAKDEDGNNSLHFLLGHFGYDSPNCGKIGALLLKKGIDINVLNKSEFSPLHMAIKAFQNKAIKFALEYNHYLRKKIQKDYCPFEHVMERRPSSVTPQERERSPVKQFNYEPFDFNIIGKNGWTLLHYAVFNNNLVAVELLLKAQKEESIYIFSRDHDGKYAQELCPFNSPIYKIILRRQNLIIRNMSISGGNNNNTGMFLNQTQSDKSNFASQQSRAITHNCINRFYIKRRMQNLHKSKSTKKIGMETIPFSHQYLKRANSNGMLLRQNLNNSHDVDLIKMEQRFEQMGSNKKVNNPNFGFMFLPYQNNQYSKNIAIDEKDKKLIRESIINQNSSEKNNSKARGLQNSQTEKNLFNPQMGFLSYNEIRSQGNINSSIEEEDEQSMRITKRLNDQQSPQIFQQIRKLPQQQPQYTKLDTELRLTEDIQKQETRAFRLLDKDNVKVENSIPSPGHTRYTSQVIDFNTENIENEDLNIYNTSQVSIDYDDENISDESDNSDSISQMENLMLNRSSSEQQQLNQSMNKHPNRHRKNKSSGQSSSRAIGDSSIIRRDQSSSSKMSGAIGVTGINLSSKQQSNQDEQEEVEDDEDDDICDAADEEAEAGALGLIANKINKFENQNVEIQENKVIEKEALKRFMIDMKAQRLIQKQNFQNQQIERRQSKQVITNILSAQTVDQPFNYIEKVEEDMNQYNTTLEDGNVFDTCENHDVSKAGDNSFLEEPSTNYYDNQKVSARNVKTRQNIFIVNDQSMTPKSLLQNQPFSRKSQVAQSNSKDNQNRALARLADLNKSCQLYDSNTPFSQKISVEDCLAILNCNSNTVGMSKKYQIFYQFIYQDGRVIDDKKLKQLYEKLEDNTVNSIFKVDLAYIISISKNKEFIPQLDSAIKQYNNQASQIKKLDFRQTNNKSPEPTLKSKQSDTNIQKALLTQRTHTRSNQFSQSNCKNLIIYETTNAFDILMNDAMVQSQNLMDQCNKKINIERERSRERMKLKHINSQSKLQNGSFEQIEQVYQNHTHRRYPSKNQKLVKLKIENFQEELNSITQNASEIPELMVRLNKSPSNQSIKNLKYYYNMYQDQNISIGNNTNKVNQTAINFQDFSNASDNNGNDQTKKGTFTPKGTSGQVFLAFQRQKQQSRLNHQTTDPQSPYSKNQNLDFTTQVPQYRVNLINEDENFNETIINSSIRPIQQIFEPLNHSRLQEDNNIIKPINIKVKQDASISQEQTDIQNHKFLSSNSLNSNNQVINDTSNFQNLIQSSQKDVQIQSSRDLKQSGNMNVYRNEPQNLKAHVSASGGSGSINPLHHAQSQKQLSAFSIKQRELSMQIKQNLSKKGINNNANATTNNVRGLQNAQSMINVRAVAGVENENSRKLNLNQSNNIVKYQVLQTQSSTYRQQQQHTQQQSSQQTRKPKIALNKLSPDKLTSNQDLSFEKAEERIKKNTTSNATASQIQYIKYSRRQMHQPQHSESQLKSINQPPAQLANISYNFGASAVKYHQGVKQVKYNLSIDSQNNFKNIKKSTSTTKLTSDTTQNQI</sequence>
<dbReference type="Pfam" id="PF00023">
    <property type="entry name" value="Ank"/>
    <property type="match status" value="1"/>
</dbReference>
<evidence type="ECO:0000256" key="3">
    <source>
        <dbReference type="SAM" id="MobiDB-lite"/>
    </source>
</evidence>
<feature type="compositionally biased region" description="Low complexity" evidence="3">
    <location>
        <begin position="349"/>
        <end position="370"/>
    </location>
</feature>
<feature type="region of interest" description="Disordered" evidence="3">
    <location>
        <begin position="1885"/>
        <end position="1904"/>
    </location>
</feature>
<dbReference type="InParanoid" id="A0A078ABT3"/>
<feature type="compositionally biased region" description="Polar residues" evidence="3">
    <location>
        <begin position="1885"/>
        <end position="1895"/>
    </location>
</feature>
<feature type="region of interest" description="Disordered" evidence="3">
    <location>
        <begin position="1298"/>
        <end position="1379"/>
    </location>
</feature>
<dbReference type="InterPro" id="IPR036770">
    <property type="entry name" value="Ankyrin_rpt-contain_sf"/>
</dbReference>
<keyword evidence="2" id="KW-0677">Repeat</keyword>
<keyword evidence="1" id="KW-0433">Leucine-rich repeat</keyword>
<dbReference type="SMART" id="SM00248">
    <property type="entry name" value="ANK"/>
    <property type="match status" value="5"/>
</dbReference>
<dbReference type="EMBL" id="CCKQ01007645">
    <property type="protein sequence ID" value="CDW79052.1"/>
    <property type="molecule type" value="Genomic_DNA"/>
</dbReference>
<feature type="region of interest" description="Disordered" evidence="3">
    <location>
        <begin position="284"/>
        <end position="306"/>
    </location>
</feature>
<dbReference type="InterPro" id="IPR050836">
    <property type="entry name" value="SDS22/Internalin_LRR"/>
</dbReference>
<evidence type="ECO:0000256" key="2">
    <source>
        <dbReference type="ARBA" id="ARBA00022737"/>
    </source>
</evidence>
<dbReference type="SUPFAM" id="SSF48403">
    <property type="entry name" value="Ankyrin repeat"/>
    <property type="match status" value="1"/>
</dbReference>
<dbReference type="Proteomes" id="UP000039865">
    <property type="component" value="Unassembled WGS sequence"/>
</dbReference>
<accession>A0A078ABT3</accession>
<dbReference type="Gene3D" id="1.25.40.20">
    <property type="entry name" value="Ankyrin repeat-containing domain"/>
    <property type="match status" value="2"/>
</dbReference>
<reference evidence="4 5" key="1">
    <citation type="submission" date="2014-06" db="EMBL/GenBank/DDBJ databases">
        <authorList>
            <person name="Swart Estienne"/>
        </authorList>
    </citation>
    <scope>NUCLEOTIDE SEQUENCE [LARGE SCALE GENOMIC DNA]</scope>
    <source>
        <strain evidence="4 5">130c</strain>
    </source>
</reference>
<evidence type="ECO:0000313" key="4">
    <source>
        <dbReference type="EMBL" id="CDW79052.1"/>
    </source>
</evidence>
<protein>
    <submittedName>
        <fullName evidence="4">Leucine rich repeat family protein</fullName>
    </submittedName>
</protein>
<keyword evidence="5" id="KW-1185">Reference proteome</keyword>
<dbReference type="OrthoDB" id="660555at2759"/>
<feature type="region of interest" description="Disordered" evidence="3">
    <location>
        <begin position="141"/>
        <end position="166"/>
    </location>
</feature>
<dbReference type="Gene3D" id="3.80.10.10">
    <property type="entry name" value="Ribonuclease Inhibitor"/>
    <property type="match status" value="1"/>
</dbReference>
<feature type="compositionally biased region" description="Acidic residues" evidence="3">
    <location>
        <begin position="1368"/>
        <end position="1379"/>
    </location>
</feature>
<dbReference type="InterPro" id="IPR001611">
    <property type="entry name" value="Leu-rich_rpt"/>
</dbReference>
<feature type="compositionally biased region" description="Low complexity" evidence="3">
    <location>
        <begin position="2175"/>
        <end position="2192"/>
    </location>
</feature>
<dbReference type="PANTHER" id="PTHR46652">
    <property type="entry name" value="LEUCINE-RICH REPEAT AND IQ DOMAIN-CONTAINING PROTEIN 1-RELATED"/>
    <property type="match status" value="1"/>
</dbReference>
<dbReference type="InterPro" id="IPR002110">
    <property type="entry name" value="Ankyrin_rpt"/>
</dbReference>
<feature type="compositionally biased region" description="Polar residues" evidence="3">
    <location>
        <begin position="1298"/>
        <end position="1313"/>
    </location>
</feature>
<feature type="compositionally biased region" description="Polar residues" evidence="3">
    <location>
        <begin position="1357"/>
        <end position="1367"/>
    </location>
</feature>
<dbReference type="PANTHER" id="PTHR46652:SF3">
    <property type="entry name" value="LEUCINE-RICH REPEAT-CONTAINING PROTEIN 9"/>
    <property type="match status" value="1"/>
</dbReference>
<dbReference type="SMART" id="SM00369">
    <property type="entry name" value="LRR_TYP"/>
    <property type="match status" value="4"/>
</dbReference>
<dbReference type="SUPFAM" id="SSF52058">
    <property type="entry name" value="L domain-like"/>
    <property type="match status" value="1"/>
</dbReference>
<feature type="compositionally biased region" description="Low complexity" evidence="3">
    <location>
        <begin position="153"/>
        <end position="164"/>
    </location>
</feature>
<dbReference type="InterPro" id="IPR032675">
    <property type="entry name" value="LRR_dom_sf"/>
</dbReference>
<proteinExistence type="predicted"/>
<evidence type="ECO:0000313" key="5">
    <source>
        <dbReference type="Proteomes" id="UP000039865"/>
    </source>
</evidence>
<feature type="region of interest" description="Disordered" evidence="3">
    <location>
        <begin position="320"/>
        <end position="380"/>
    </location>
</feature>
<evidence type="ECO:0000256" key="1">
    <source>
        <dbReference type="ARBA" id="ARBA00022614"/>
    </source>
</evidence>
<dbReference type="PROSITE" id="PS51450">
    <property type="entry name" value="LRR"/>
    <property type="match status" value="1"/>
</dbReference>
<gene>
    <name evidence="4" type="primary">Contig14475.g15427</name>
    <name evidence="4" type="ORF">STYLEM_8037</name>
</gene>
<dbReference type="InterPro" id="IPR003591">
    <property type="entry name" value="Leu-rich_rpt_typical-subtyp"/>
</dbReference>
<feature type="region of interest" description="Disordered" evidence="3">
    <location>
        <begin position="2175"/>
        <end position="2211"/>
    </location>
</feature>
<name>A0A078ABT3_STYLE</name>